<accession>A0A0H2S6N9</accession>
<dbReference type="OrthoDB" id="94039at2759"/>
<proteinExistence type="predicted"/>
<dbReference type="Pfam" id="PF12697">
    <property type="entry name" value="Abhydrolase_6"/>
    <property type="match status" value="1"/>
</dbReference>
<evidence type="ECO:0000256" key="1">
    <source>
        <dbReference type="SAM" id="MobiDB-lite"/>
    </source>
</evidence>
<dbReference type="SUPFAM" id="SSF53474">
    <property type="entry name" value="alpha/beta-Hydrolases"/>
    <property type="match status" value="1"/>
</dbReference>
<dbReference type="STRING" id="27342.A0A0H2S6N9"/>
<name>A0A0H2S6N9_9AGAM</name>
<reference evidence="3 4" key="1">
    <citation type="submission" date="2015-04" db="EMBL/GenBank/DDBJ databases">
        <title>Complete genome sequence of Schizopora paradoxa KUC8140, a cosmopolitan wood degrader in East Asia.</title>
        <authorList>
            <consortium name="DOE Joint Genome Institute"/>
            <person name="Min B."/>
            <person name="Park H."/>
            <person name="Jang Y."/>
            <person name="Kim J.-J."/>
            <person name="Kim K.H."/>
            <person name="Pangilinan J."/>
            <person name="Lipzen A."/>
            <person name="Riley R."/>
            <person name="Grigoriev I.V."/>
            <person name="Spatafora J.W."/>
            <person name="Choi I.-G."/>
        </authorList>
    </citation>
    <scope>NUCLEOTIDE SEQUENCE [LARGE SCALE GENOMIC DNA]</scope>
    <source>
        <strain evidence="3 4">KUC8140</strain>
    </source>
</reference>
<dbReference type="InterPro" id="IPR029058">
    <property type="entry name" value="AB_hydrolase_fold"/>
</dbReference>
<feature type="compositionally biased region" description="Basic residues" evidence="1">
    <location>
        <begin position="12"/>
        <end position="25"/>
    </location>
</feature>
<dbReference type="EMBL" id="KQ085976">
    <property type="protein sequence ID" value="KLO12491.1"/>
    <property type="molecule type" value="Genomic_DNA"/>
</dbReference>
<dbReference type="InterPro" id="IPR000073">
    <property type="entry name" value="AB_hydrolase_1"/>
</dbReference>
<keyword evidence="4" id="KW-1185">Reference proteome</keyword>
<dbReference type="InParanoid" id="A0A0H2S6N9"/>
<sequence length="477" mass="53380">MASTSSLNGMLKSKRRHERPTKSRALKSVNPRTLKPSVPPPDALLLYPPVLPAGLKPRSASSQTHETHQYFDVSTHIVPAAYPRLTPYVSFSELERRAGGFAGAETKESRSLRAKQISEQLSRLRENYAKGKLVSDGSENRLLWNVVNRYSRKGSLPANKTRVTLLLAHANGFPKETWEPFLVQLCKKLEGQDVFVDEAWAIEAVQHGDSCLINQEKLGVLFDWSDHSRDLLNFLLRYLPDSSASAPPHPVHLPRLPEEVGLERIKSGLAGRTLIAIGHSFGGCTSTLAAVNAPNLFSSLVLVDPVIVPQYNDRTSDVLHLARGAVQRRETWSSREEAHTLFRSSPFFGAWDPKVLELYVEHGLAAEDNGVRLKMPGLQESVVFVDMQVSYETFELLDRLDDKISLLWVLATKGHKLNGPEDERYLVWRRPANCENVCIESSGHLIAQEAPTELAHEIMIFLFAKYARGSDVRRSNL</sequence>
<evidence type="ECO:0000313" key="3">
    <source>
        <dbReference type="EMBL" id="KLO12491.1"/>
    </source>
</evidence>
<evidence type="ECO:0000313" key="4">
    <source>
        <dbReference type="Proteomes" id="UP000053477"/>
    </source>
</evidence>
<dbReference type="Proteomes" id="UP000053477">
    <property type="component" value="Unassembled WGS sequence"/>
</dbReference>
<feature type="domain" description="AB hydrolase-1" evidence="2">
    <location>
        <begin position="165"/>
        <end position="456"/>
    </location>
</feature>
<organism evidence="3 4">
    <name type="scientific">Schizopora paradoxa</name>
    <dbReference type="NCBI Taxonomy" id="27342"/>
    <lineage>
        <taxon>Eukaryota</taxon>
        <taxon>Fungi</taxon>
        <taxon>Dikarya</taxon>
        <taxon>Basidiomycota</taxon>
        <taxon>Agaricomycotina</taxon>
        <taxon>Agaricomycetes</taxon>
        <taxon>Hymenochaetales</taxon>
        <taxon>Schizoporaceae</taxon>
        <taxon>Schizopora</taxon>
    </lineage>
</organism>
<feature type="region of interest" description="Disordered" evidence="1">
    <location>
        <begin position="1"/>
        <end position="42"/>
    </location>
</feature>
<dbReference type="Gene3D" id="3.40.50.1820">
    <property type="entry name" value="alpha/beta hydrolase"/>
    <property type="match status" value="1"/>
</dbReference>
<protein>
    <recommendedName>
        <fullName evidence="2">AB hydrolase-1 domain-containing protein</fullName>
    </recommendedName>
</protein>
<evidence type="ECO:0000259" key="2">
    <source>
        <dbReference type="Pfam" id="PF12697"/>
    </source>
</evidence>
<dbReference type="AlphaFoldDB" id="A0A0H2S6N9"/>
<gene>
    <name evidence="3" type="ORF">SCHPADRAFT_921364</name>
</gene>